<evidence type="ECO:0000313" key="7">
    <source>
        <dbReference type="EMBL" id="MFC7372318.1"/>
    </source>
</evidence>
<dbReference type="SUPFAM" id="SSF51735">
    <property type="entry name" value="NAD(P)-binding Rossmann-fold domains"/>
    <property type="match status" value="1"/>
</dbReference>
<dbReference type="CDD" id="cd05300">
    <property type="entry name" value="2-Hacid_dh_1"/>
    <property type="match status" value="1"/>
</dbReference>
<dbReference type="PROSITE" id="PS00065">
    <property type="entry name" value="D_2_HYDROXYACID_DH_1"/>
    <property type="match status" value="1"/>
</dbReference>
<proteinExistence type="inferred from homology"/>
<sequence length="317" mass="36017">MYILSSARLRTPIKESLVSTFPEMTFLFANRMNEGQHHLHKADILITYGEDLTEELIEKAERLKWIMVISAGLEKMPFQILKDKNILVTNARGIHAIPMAEFAISCLLQSAKQTKKLYGHEEDKVWDRTVPMTEISGKTIGILGAGAIGTEIARLSKAFSMTTLGFSRSGTKGPHFNEVHSRPQDLPTVFERCDFIVNVLPYTQETDRLIGTSLFTRMKREAVFINIGRGRTVVEDELTQALQQEQFAHAFLDVFETEPLSETSPLWEMENVTVTPHLSSITPQYQERAIALFEENLRLYVKGNKELTNIIPLERGY</sequence>
<dbReference type="InterPro" id="IPR006140">
    <property type="entry name" value="D-isomer_DH_NAD-bd"/>
</dbReference>
<dbReference type="Pfam" id="PF00389">
    <property type="entry name" value="2-Hacid_dh"/>
    <property type="match status" value="1"/>
</dbReference>
<dbReference type="Gene3D" id="3.40.50.720">
    <property type="entry name" value="NAD(P)-binding Rossmann-like Domain"/>
    <property type="match status" value="2"/>
</dbReference>
<comment type="similarity">
    <text evidence="1 4">Belongs to the D-isomer specific 2-hydroxyacid dehydrogenase family.</text>
</comment>
<feature type="domain" description="D-isomer specific 2-hydroxyacid dehydrogenase NAD-binding" evidence="6">
    <location>
        <begin position="105"/>
        <end position="279"/>
    </location>
</feature>
<dbReference type="Proteomes" id="UP001596549">
    <property type="component" value="Unassembled WGS sequence"/>
</dbReference>
<accession>A0ABW2NSX7</accession>
<name>A0ABW2NSX7_9BACL</name>
<organism evidence="7 8">
    <name type="scientific">Fictibacillus iocasae</name>
    <dbReference type="NCBI Taxonomy" id="2715437"/>
    <lineage>
        <taxon>Bacteria</taxon>
        <taxon>Bacillati</taxon>
        <taxon>Bacillota</taxon>
        <taxon>Bacilli</taxon>
        <taxon>Bacillales</taxon>
        <taxon>Fictibacillaceae</taxon>
        <taxon>Fictibacillus</taxon>
    </lineage>
</organism>
<dbReference type="PANTHER" id="PTHR43333:SF1">
    <property type="entry name" value="D-ISOMER SPECIFIC 2-HYDROXYACID DEHYDROGENASE NAD-BINDING DOMAIN-CONTAINING PROTEIN"/>
    <property type="match status" value="1"/>
</dbReference>
<evidence type="ECO:0000313" key="8">
    <source>
        <dbReference type="Proteomes" id="UP001596549"/>
    </source>
</evidence>
<evidence type="ECO:0000256" key="2">
    <source>
        <dbReference type="ARBA" id="ARBA00023002"/>
    </source>
</evidence>
<evidence type="ECO:0000259" key="5">
    <source>
        <dbReference type="Pfam" id="PF00389"/>
    </source>
</evidence>
<keyword evidence="2 4" id="KW-0560">Oxidoreductase</keyword>
<keyword evidence="8" id="KW-1185">Reference proteome</keyword>
<evidence type="ECO:0000256" key="1">
    <source>
        <dbReference type="ARBA" id="ARBA00005854"/>
    </source>
</evidence>
<evidence type="ECO:0000256" key="4">
    <source>
        <dbReference type="RuleBase" id="RU003719"/>
    </source>
</evidence>
<gene>
    <name evidence="7" type="ORF">ACFQPF_11590</name>
</gene>
<dbReference type="InterPro" id="IPR006139">
    <property type="entry name" value="D-isomer_2_OHA_DH_cat_dom"/>
</dbReference>
<keyword evidence="3" id="KW-0520">NAD</keyword>
<dbReference type="PANTHER" id="PTHR43333">
    <property type="entry name" value="2-HACID_DH_C DOMAIN-CONTAINING PROTEIN"/>
    <property type="match status" value="1"/>
</dbReference>
<protein>
    <submittedName>
        <fullName evidence="7">D-2-hydroxyacid dehydrogenase</fullName>
    </submittedName>
</protein>
<dbReference type="Pfam" id="PF02826">
    <property type="entry name" value="2-Hacid_dh_C"/>
    <property type="match status" value="1"/>
</dbReference>
<comment type="caution">
    <text evidence="7">The sequence shown here is derived from an EMBL/GenBank/DDBJ whole genome shotgun (WGS) entry which is preliminary data.</text>
</comment>
<feature type="domain" description="D-isomer specific 2-hydroxyacid dehydrogenase catalytic" evidence="5">
    <location>
        <begin position="37"/>
        <end position="306"/>
    </location>
</feature>
<dbReference type="RefSeq" id="WP_379749787.1">
    <property type="nucleotide sequence ID" value="NZ_JBHTCP010000035.1"/>
</dbReference>
<dbReference type="InterPro" id="IPR036291">
    <property type="entry name" value="NAD(P)-bd_dom_sf"/>
</dbReference>
<dbReference type="SUPFAM" id="SSF52283">
    <property type="entry name" value="Formate/glycerate dehydrogenase catalytic domain-like"/>
    <property type="match status" value="1"/>
</dbReference>
<evidence type="ECO:0000259" key="6">
    <source>
        <dbReference type="Pfam" id="PF02826"/>
    </source>
</evidence>
<evidence type="ECO:0000256" key="3">
    <source>
        <dbReference type="ARBA" id="ARBA00023027"/>
    </source>
</evidence>
<dbReference type="InterPro" id="IPR029752">
    <property type="entry name" value="D-isomer_DH_CS1"/>
</dbReference>
<dbReference type="EMBL" id="JBHTCP010000035">
    <property type="protein sequence ID" value="MFC7372318.1"/>
    <property type="molecule type" value="Genomic_DNA"/>
</dbReference>
<reference evidence="8" key="1">
    <citation type="journal article" date="2019" name="Int. J. Syst. Evol. Microbiol.">
        <title>The Global Catalogue of Microorganisms (GCM) 10K type strain sequencing project: providing services to taxonomists for standard genome sequencing and annotation.</title>
        <authorList>
            <consortium name="The Broad Institute Genomics Platform"/>
            <consortium name="The Broad Institute Genome Sequencing Center for Infectious Disease"/>
            <person name="Wu L."/>
            <person name="Ma J."/>
        </authorList>
    </citation>
    <scope>NUCLEOTIDE SEQUENCE [LARGE SCALE GENOMIC DNA]</scope>
    <source>
        <strain evidence="8">NBRC 106396</strain>
    </source>
</reference>